<dbReference type="AlphaFoldDB" id="D8T713"/>
<feature type="domain" description="Stress-response A/B barrel" evidence="2">
    <location>
        <begin position="181"/>
        <end position="275"/>
    </location>
</feature>
<name>D8T713_SELML</name>
<dbReference type="EMBL" id="GL377684">
    <property type="protein sequence ID" value="EFJ07543.1"/>
    <property type="molecule type" value="Genomic_DNA"/>
</dbReference>
<dbReference type="SUPFAM" id="SSF54909">
    <property type="entry name" value="Dimeric alpha+beta barrel"/>
    <property type="match status" value="2"/>
</dbReference>
<dbReference type="Pfam" id="PF07876">
    <property type="entry name" value="Dabb"/>
    <property type="match status" value="2"/>
</dbReference>
<sequence length="286" mass="32459">MALMASQYYSTAGIRRPILRTDNLPGGRRRTYKFRHRVCRLGRNFSSVEAFAGLDCAMNKPMRKVVDHLVLLKMKEDLTEEQETTMLDNVYTLQYHFRGILCVSLGRILSENQERCTHGILMRFASKDLLLKYNEHPTHSKVAKEFVLPYCNGFITADFEAEVEDSLEPLFRRGEEFESGIEHIILLKVSESASADRVQDMLQSLCKLAEMLPTVLVQLTAGVIFSAQNQGYTHAIVARLPSEDALEAFNKHEAYVSVFSEKVIPICSQILSTDYRVEAVGTTIQQ</sequence>
<dbReference type="HOGENOM" id="CLU_077793_0_0_1"/>
<keyword evidence="4" id="KW-1185">Reference proteome</keyword>
<evidence type="ECO:0000256" key="1">
    <source>
        <dbReference type="ARBA" id="ARBA00011738"/>
    </source>
</evidence>
<dbReference type="Gramene" id="EFJ07543">
    <property type="protein sequence ID" value="EFJ07543"/>
    <property type="gene ID" value="SELMODRAFT_429704"/>
</dbReference>
<dbReference type="PROSITE" id="PS51502">
    <property type="entry name" value="S_R_A_B_BARREL"/>
    <property type="match status" value="2"/>
</dbReference>
<dbReference type="InterPro" id="IPR013097">
    <property type="entry name" value="Dabb"/>
</dbReference>
<dbReference type="InterPro" id="IPR044662">
    <property type="entry name" value="HS1/DABB1-like"/>
</dbReference>
<proteinExistence type="predicted"/>
<dbReference type="InParanoid" id="D8T713"/>
<evidence type="ECO:0000259" key="2">
    <source>
        <dbReference type="PROSITE" id="PS51502"/>
    </source>
</evidence>
<dbReference type="Gene3D" id="3.30.70.100">
    <property type="match status" value="2"/>
</dbReference>
<evidence type="ECO:0000313" key="3">
    <source>
        <dbReference type="EMBL" id="EFJ07543.1"/>
    </source>
</evidence>
<dbReference type="PANTHER" id="PTHR33178:SF5">
    <property type="entry name" value="EXPRESSED PROTEIN"/>
    <property type="match status" value="1"/>
</dbReference>
<dbReference type="KEGG" id="smo:SELMODRAFT_429704"/>
<gene>
    <name evidence="3" type="ORF">SELMODRAFT_429704</name>
</gene>
<dbReference type="Proteomes" id="UP000001514">
    <property type="component" value="Unassembled WGS sequence"/>
</dbReference>
<feature type="domain" description="Stress-response A/B barrel" evidence="2">
    <location>
        <begin position="66"/>
        <end position="159"/>
    </location>
</feature>
<evidence type="ECO:0000313" key="4">
    <source>
        <dbReference type="Proteomes" id="UP000001514"/>
    </source>
</evidence>
<comment type="subunit">
    <text evidence="1">Homodimer.</text>
</comment>
<dbReference type="PANTHER" id="PTHR33178">
    <property type="match status" value="1"/>
</dbReference>
<dbReference type="eggNOG" id="ENOG502QPSK">
    <property type="taxonomic scope" value="Eukaryota"/>
</dbReference>
<accession>D8T713</accession>
<protein>
    <recommendedName>
        <fullName evidence="2">Stress-response A/B barrel domain-containing protein</fullName>
    </recommendedName>
</protein>
<dbReference type="OMA" id="YCHGLIN"/>
<dbReference type="SMART" id="SM00886">
    <property type="entry name" value="Dabb"/>
    <property type="match status" value="2"/>
</dbReference>
<dbReference type="InterPro" id="IPR011008">
    <property type="entry name" value="Dimeric_a/b-barrel"/>
</dbReference>
<organism evidence="4">
    <name type="scientific">Selaginella moellendorffii</name>
    <name type="common">Spikemoss</name>
    <dbReference type="NCBI Taxonomy" id="88036"/>
    <lineage>
        <taxon>Eukaryota</taxon>
        <taxon>Viridiplantae</taxon>
        <taxon>Streptophyta</taxon>
        <taxon>Embryophyta</taxon>
        <taxon>Tracheophyta</taxon>
        <taxon>Lycopodiopsida</taxon>
        <taxon>Selaginellales</taxon>
        <taxon>Selaginellaceae</taxon>
        <taxon>Selaginella</taxon>
    </lineage>
</organism>
<reference evidence="3 4" key="1">
    <citation type="journal article" date="2011" name="Science">
        <title>The Selaginella genome identifies genetic changes associated with the evolution of vascular plants.</title>
        <authorList>
            <person name="Banks J.A."/>
            <person name="Nishiyama T."/>
            <person name="Hasebe M."/>
            <person name="Bowman J.L."/>
            <person name="Gribskov M."/>
            <person name="dePamphilis C."/>
            <person name="Albert V.A."/>
            <person name="Aono N."/>
            <person name="Aoyama T."/>
            <person name="Ambrose B.A."/>
            <person name="Ashton N.W."/>
            <person name="Axtell M.J."/>
            <person name="Barker E."/>
            <person name="Barker M.S."/>
            <person name="Bennetzen J.L."/>
            <person name="Bonawitz N.D."/>
            <person name="Chapple C."/>
            <person name="Cheng C."/>
            <person name="Correa L.G."/>
            <person name="Dacre M."/>
            <person name="DeBarry J."/>
            <person name="Dreyer I."/>
            <person name="Elias M."/>
            <person name="Engstrom E.M."/>
            <person name="Estelle M."/>
            <person name="Feng L."/>
            <person name="Finet C."/>
            <person name="Floyd S.K."/>
            <person name="Frommer W.B."/>
            <person name="Fujita T."/>
            <person name="Gramzow L."/>
            <person name="Gutensohn M."/>
            <person name="Harholt J."/>
            <person name="Hattori M."/>
            <person name="Heyl A."/>
            <person name="Hirai T."/>
            <person name="Hiwatashi Y."/>
            <person name="Ishikawa M."/>
            <person name="Iwata M."/>
            <person name="Karol K.G."/>
            <person name="Koehler B."/>
            <person name="Kolukisaoglu U."/>
            <person name="Kubo M."/>
            <person name="Kurata T."/>
            <person name="Lalonde S."/>
            <person name="Li K."/>
            <person name="Li Y."/>
            <person name="Litt A."/>
            <person name="Lyons E."/>
            <person name="Manning G."/>
            <person name="Maruyama T."/>
            <person name="Michael T.P."/>
            <person name="Mikami K."/>
            <person name="Miyazaki S."/>
            <person name="Morinaga S."/>
            <person name="Murata T."/>
            <person name="Mueller-Roeber B."/>
            <person name="Nelson D.R."/>
            <person name="Obara M."/>
            <person name="Oguri Y."/>
            <person name="Olmstead R.G."/>
            <person name="Onodera N."/>
            <person name="Petersen B.L."/>
            <person name="Pils B."/>
            <person name="Prigge M."/>
            <person name="Rensing S.A."/>
            <person name="Riano-Pachon D.M."/>
            <person name="Roberts A.W."/>
            <person name="Sato Y."/>
            <person name="Scheller H.V."/>
            <person name="Schulz B."/>
            <person name="Schulz C."/>
            <person name="Shakirov E.V."/>
            <person name="Shibagaki N."/>
            <person name="Shinohara N."/>
            <person name="Shippen D.E."/>
            <person name="Soerensen I."/>
            <person name="Sotooka R."/>
            <person name="Sugimoto N."/>
            <person name="Sugita M."/>
            <person name="Sumikawa N."/>
            <person name="Tanurdzic M."/>
            <person name="Theissen G."/>
            <person name="Ulvskov P."/>
            <person name="Wakazuki S."/>
            <person name="Weng J.K."/>
            <person name="Willats W.W."/>
            <person name="Wipf D."/>
            <person name="Wolf P.G."/>
            <person name="Yang L."/>
            <person name="Zimmer A.D."/>
            <person name="Zhu Q."/>
            <person name="Mitros T."/>
            <person name="Hellsten U."/>
            <person name="Loque D."/>
            <person name="Otillar R."/>
            <person name="Salamov A."/>
            <person name="Schmutz J."/>
            <person name="Shapiro H."/>
            <person name="Lindquist E."/>
            <person name="Lucas S."/>
            <person name="Rokhsar D."/>
            <person name="Grigoriev I.V."/>
        </authorList>
    </citation>
    <scope>NUCLEOTIDE SEQUENCE [LARGE SCALE GENOMIC DNA]</scope>
</reference>
<dbReference type="FunCoup" id="D8T713">
    <property type="interactions" value="1832"/>
</dbReference>